<sequence>MKYYPYLTRAIKRIKKKFVKSPADIINEYTILTSFDHPQIIKIYETFEDEESFFIVTEYNIFDLATAKGDNSLPD</sequence>
<evidence type="ECO:0000313" key="2">
    <source>
        <dbReference type="EMBL" id="VVW86298.1"/>
    </source>
</evidence>
<dbReference type="Pfam" id="PF00069">
    <property type="entry name" value="Pkinase"/>
    <property type="match status" value="1"/>
</dbReference>
<feature type="domain" description="Protein kinase" evidence="1">
    <location>
        <begin position="1"/>
        <end position="75"/>
    </location>
</feature>
<dbReference type="Gene3D" id="3.30.200.20">
    <property type="entry name" value="Phosphorylase Kinase, domain 1"/>
    <property type="match status" value="1"/>
</dbReference>
<gene>
    <name evidence="2" type="ORF">NYM_LOCUS29470</name>
</gene>
<reference evidence="2" key="1">
    <citation type="submission" date="2019-09" db="EMBL/GenBank/DDBJ databases">
        <authorList>
            <person name="Zhang L."/>
        </authorList>
    </citation>
    <scope>NUCLEOTIDE SEQUENCE</scope>
</reference>
<evidence type="ECO:0000259" key="1">
    <source>
        <dbReference type="PROSITE" id="PS50011"/>
    </source>
</evidence>
<proteinExistence type="predicted"/>
<protein>
    <recommendedName>
        <fullName evidence="1">Protein kinase domain-containing protein</fullName>
    </recommendedName>
</protein>
<dbReference type="SUPFAM" id="SSF56112">
    <property type="entry name" value="Protein kinase-like (PK-like)"/>
    <property type="match status" value="1"/>
</dbReference>
<dbReference type="GO" id="GO:0005524">
    <property type="term" value="F:ATP binding"/>
    <property type="evidence" value="ECO:0007669"/>
    <property type="project" value="InterPro"/>
</dbReference>
<dbReference type="EMBL" id="LR721996">
    <property type="protein sequence ID" value="VVW86298.1"/>
    <property type="molecule type" value="Genomic_DNA"/>
</dbReference>
<dbReference type="InterPro" id="IPR011009">
    <property type="entry name" value="Kinase-like_dom_sf"/>
</dbReference>
<dbReference type="AlphaFoldDB" id="A0A5K1HH57"/>
<name>A0A5K1HH57_9MAGN</name>
<organism evidence="2">
    <name type="scientific">Nymphaea colorata</name>
    <name type="common">pocket water lily</name>
    <dbReference type="NCBI Taxonomy" id="210225"/>
    <lineage>
        <taxon>Eukaryota</taxon>
        <taxon>Viridiplantae</taxon>
        <taxon>Streptophyta</taxon>
        <taxon>Embryophyta</taxon>
        <taxon>Tracheophyta</taxon>
        <taxon>Spermatophyta</taxon>
        <taxon>Magnoliopsida</taxon>
        <taxon>Nymphaeales</taxon>
        <taxon>Nymphaeaceae</taxon>
        <taxon>Nymphaea</taxon>
    </lineage>
</organism>
<dbReference type="GO" id="GO:0004672">
    <property type="term" value="F:protein kinase activity"/>
    <property type="evidence" value="ECO:0007669"/>
    <property type="project" value="InterPro"/>
</dbReference>
<dbReference type="PROSITE" id="PS50011">
    <property type="entry name" value="PROTEIN_KINASE_DOM"/>
    <property type="match status" value="1"/>
</dbReference>
<dbReference type="InterPro" id="IPR000719">
    <property type="entry name" value="Prot_kinase_dom"/>
</dbReference>
<accession>A0A5K1HH57</accession>